<comment type="caution">
    <text evidence="1">The sequence shown here is derived from an EMBL/GenBank/DDBJ whole genome shotgun (WGS) entry which is preliminary data.</text>
</comment>
<proteinExistence type="predicted"/>
<dbReference type="Gene3D" id="3.40.50.150">
    <property type="entry name" value="Vaccinia Virus protein VP39"/>
    <property type="match status" value="1"/>
</dbReference>
<dbReference type="Proteomes" id="UP001179952">
    <property type="component" value="Unassembled WGS sequence"/>
</dbReference>
<sequence length="152" mass="17484">MSSADLVRAVSPELHAVDVVTVAQALWFDLPAFYAQVNPVVRRPNDVFTAWCYTLPLVDPRMDSAFNWYYMTLGPYYDAERRLMEEEYRSIAFPFGPLRERTTQGRSSSCQRWTWGWMGTLANCIRLGSAYQMAKDRGVKLLGEEVVIEKTN</sequence>
<dbReference type="EMBL" id="JAUJYN010000069">
    <property type="protein sequence ID" value="KAK1256964.1"/>
    <property type="molecule type" value="Genomic_DNA"/>
</dbReference>
<organism evidence="1 2">
    <name type="scientific">Acorus gramineus</name>
    <name type="common">Dwarf sweet flag</name>
    <dbReference type="NCBI Taxonomy" id="55184"/>
    <lineage>
        <taxon>Eukaryota</taxon>
        <taxon>Viridiplantae</taxon>
        <taxon>Streptophyta</taxon>
        <taxon>Embryophyta</taxon>
        <taxon>Tracheophyta</taxon>
        <taxon>Spermatophyta</taxon>
        <taxon>Magnoliopsida</taxon>
        <taxon>Liliopsida</taxon>
        <taxon>Acoraceae</taxon>
        <taxon>Acorus</taxon>
    </lineage>
</organism>
<gene>
    <name evidence="1" type="ORF">QJS04_geneDACA024384</name>
</gene>
<keyword evidence="2" id="KW-1185">Reference proteome</keyword>
<evidence type="ECO:0000313" key="2">
    <source>
        <dbReference type="Proteomes" id="UP001179952"/>
    </source>
</evidence>
<dbReference type="PANTHER" id="PTHR45180">
    <property type="entry name" value="OS01G0307686 PROTEIN"/>
    <property type="match status" value="1"/>
</dbReference>
<evidence type="ECO:0000313" key="1">
    <source>
        <dbReference type="EMBL" id="KAK1256964.1"/>
    </source>
</evidence>
<dbReference type="PANTHER" id="PTHR45180:SF1">
    <property type="entry name" value="OS01G0307686 PROTEIN"/>
    <property type="match status" value="1"/>
</dbReference>
<protein>
    <submittedName>
        <fullName evidence="1">Uncharacterized protein</fullName>
    </submittedName>
</protein>
<dbReference type="AlphaFoldDB" id="A0AAV8ZX66"/>
<reference evidence="1" key="2">
    <citation type="submission" date="2023-06" db="EMBL/GenBank/DDBJ databases">
        <authorList>
            <person name="Ma L."/>
            <person name="Liu K.-W."/>
            <person name="Li Z."/>
            <person name="Hsiao Y.-Y."/>
            <person name="Qi Y."/>
            <person name="Fu T."/>
            <person name="Tang G."/>
            <person name="Zhang D."/>
            <person name="Sun W.-H."/>
            <person name="Liu D.-K."/>
            <person name="Li Y."/>
            <person name="Chen G.-Z."/>
            <person name="Liu X.-D."/>
            <person name="Liao X.-Y."/>
            <person name="Jiang Y.-T."/>
            <person name="Yu X."/>
            <person name="Hao Y."/>
            <person name="Huang J."/>
            <person name="Zhao X.-W."/>
            <person name="Ke S."/>
            <person name="Chen Y.-Y."/>
            <person name="Wu W.-L."/>
            <person name="Hsu J.-L."/>
            <person name="Lin Y.-F."/>
            <person name="Huang M.-D."/>
            <person name="Li C.-Y."/>
            <person name="Huang L."/>
            <person name="Wang Z.-W."/>
            <person name="Zhao X."/>
            <person name="Zhong W.-Y."/>
            <person name="Peng D.-H."/>
            <person name="Ahmad S."/>
            <person name="Lan S."/>
            <person name="Zhang J.-S."/>
            <person name="Tsai W.-C."/>
            <person name="Van De Peer Y."/>
            <person name="Liu Z.-J."/>
        </authorList>
    </citation>
    <scope>NUCLEOTIDE SEQUENCE</scope>
    <source>
        <strain evidence="1">SCP</strain>
        <tissue evidence="1">Leaves</tissue>
    </source>
</reference>
<dbReference type="InterPro" id="IPR029063">
    <property type="entry name" value="SAM-dependent_MTases_sf"/>
</dbReference>
<accession>A0AAV8ZX66</accession>
<name>A0AAV8ZX66_ACOGR</name>
<reference evidence="1" key="1">
    <citation type="journal article" date="2023" name="Nat. Commun.">
        <title>Diploid and tetraploid genomes of Acorus and the evolution of monocots.</title>
        <authorList>
            <person name="Ma L."/>
            <person name="Liu K.W."/>
            <person name="Li Z."/>
            <person name="Hsiao Y.Y."/>
            <person name="Qi Y."/>
            <person name="Fu T."/>
            <person name="Tang G.D."/>
            <person name="Zhang D."/>
            <person name="Sun W.H."/>
            <person name="Liu D.K."/>
            <person name="Li Y."/>
            <person name="Chen G.Z."/>
            <person name="Liu X.D."/>
            <person name="Liao X.Y."/>
            <person name="Jiang Y.T."/>
            <person name="Yu X."/>
            <person name="Hao Y."/>
            <person name="Huang J."/>
            <person name="Zhao X.W."/>
            <person name="Ke S."/>
            <person name="Chen Y.Y."/>
            <person name="Wu W.L."/>
            <person name="Hsu J.L."/>
            <person name="Lin Y.F."/>
            <person name="Huang M.D."/>
            <person name="Li C.Y."/>
            <person name="Huang L."/>
            <person name="Wang Z.W."/>
            <person name="Zhao X."/>
            <person name="Zhong W.Y."/>
            <person name="Peng D.H."/>
            <person name="Ahmad S."/>
            <person name="Lan S."/>
            <person name="Zhang J.S."/>
            <person name="Tsai W.C."/>
            <person name="Van de Peer Y."/>
            <person name="Liu Z.J."/>
        </authorList>
    </citation>
    <scope>NUCLEOTIDE SEQUENCE</scope>
    <source>
        <strain evidence="1">SCP</strain>
    </source>
</reference>